<dbReference type="AlphaFoldDB" id="H3NR36"/>
<dbReference type="InterPro" id="IPR016181">
    <property type="entry name" value="Acyl_CoA_acyltransferase"/>
</dbReference>
<gene>
    <name evidence="2" type="ORF">HMPREF9709_01797</name>
</gene>
<dbReference type="HOGENOM" id="CLU_144719_0_0_9"/>
<keyword evidence="3" id="KW-1185">Reference proteome</keyword>
<name>H3NR36_9FIRM</name>
<accession>H3NR36</accession>
<proteinExistence type="predicted"/>
<dbReference type="GeneID" id="96999714"/>
<dbReference type="PROSITE" id="PS51186">
    <property type="entry name" value="GNAT"/>
    <property type="match status" value="1"/>
</dbReference>
<dbReference type="InterPro" id="IPR000182">
    <property type="entry name" value="GNAT_dom"/>
</dbReference>
<dbReference type="Pfam" id="PF00583">
    <property type="entry name" value="Acetyltransf_1"/>
    <property type="match status" value="1"/>
</dbReference>
<dbReference type="EMBL" id="AGEI01000033">
    <property type="protein sequence ID" value="EHR31841.1"/>
    <property type="molecule type" value="Genomic_DNA"/>
</dbReference>
<evidence type="ECO:0000259" key="1">
    <source>
        <dbReference type="PROSITE" id="PS51186"/>
    </source>
</evidence>
<dbReference type="Proteomes" id="UP000004191">
    <property type="component" value="Unassembled WGS sequence"/>
</dbReference>
<protein>
    <recommendedName>
        <fullName evidence="1">N-acetyltransferase domain-containing protein</fullName>
    </recommendedName>
</protein>
<dbReference type="RefSeq" id="WP_005399311.1">
    <property type="nucleotide sequence ID" value="NZ_JH601089.1"/>
</dbReference>
<dbReference type="CDD" id="cd04301">
    <property type="entry name" value="NAT_SF"/>
    <property type="match status" value="1"/>
</dbReference>
<dbReference type="SUPFAM" id="SSF55729">
    <property type="entry name" value="Acyl-CoA N-acyltransferases (Nat)"/>
    <property type="match status" value="1"/>
</dbReference>
<reference evidence="2 3" key="1">
    <citation type="submission" date="2012-01" db="EMBL/GenBank/DDBJ databases">
        <title>The Genome Sequence of Helcococcus kunzii ATCC 51366.</title>
        <authorList>
            <consortium name="The Broad Institute Genome Sequencing Platform"/>
            <person name="Earl A."/>
            <person name="Ward D."/>
            <person name="Feldgarden M."/>
            <person name="Gevers D."/>
            <person name="Huys G."/>
            <person name="Young S.K."/>
            <person name="Zeng Q."/>
            <person name="Gargeya S."/>
            <person name="Fitzgerald M."/>
            <person name="Haas B."/>
            <person name="Abouelleil A."/>
            <person name="Alvarado L."/>
            <person name="Arachchi H.M."/>
            <person name="Berlin A."/>
            <person name="Chapman S.B."/>
            <person name="Gearin G."/>
            <person name="Goldberg J."/>
            <person name="Griggs A."/>
            <person name="Gujja S."/>
            <person name="Hansen M."/>
            <person name="Heiman D."/>
            <person name="Howarth C."/>
            <person name="Larimer J."/>
            <person name="Lui A."/>
            <person name="MacDonald P.J.P."/>
            <person name="McCowen C."/>
            <person name="Montmayeur A."/>
            <person name="Murphy C."/>
            <person name="Neiman D."/>
            <person name="Pearson M."/>
            <person name="Priest M."/>
            <person name="Roberts A."/>
            <person name="Saif S."/>
            <person name="Shea T."/>
            <person name="Sisk P."/>
            <person name="Stolte C."/>
            <person name="Sykes S."/>
            <person name="Wortman J."/>
            <person name="Nusbaum C."/>
            <person name="Birren B."/>
        </authorList>
    </citation>
    <scope>NUCLEOTIDE SEQUENCE [LARGE SCALE GENOMIC DNA]</scope>
    <source>
        <strain evidence="2 3">ATCC 51366</strain>
    </source>
</reference>
<sequence length="123" mass="14347">MMTTDFVSKEAIISAISSDSNDISKSILVFEDGKVIGRIEYHFYICIQDLYKTAYVNWLYVLSDYRHKGIAQKLFKEFEKICIENNVNQYFLIRANNSNAESFYNSFINSDTSKEDVLRKTLI</sequence>
<evidence type="ECO:0000313" key="3">
    <source>
        <dbReference type="Proteomes" id="UP000004191"/>
    </source>
</evidence>
<dbReference type="Gene3D" id="3.40.630.30">
    <property type="match status" value="1"/>
</dbReference>
<comment type="caution">
    <text evidence="2">The sequence shown here is derived from an EMBL/GenBank/DDBJ whole genome shotgun (WGS) entry which is preliminary data.</text>
</comment>
<evidence type="ECO:0000313" key="2">
    <source>
        <dbReference type="EMBL" id="EHR31841.1"/>
    </source>
</evidence>
<dbReference type="OrthoDB" id="5292888at2"/>
<dbReference type="GO" id="GO:0016747">
    <property type="term" value="F:acyltransferase activity, transferring groups other than amino-acyl groups"/>
    <property type="evidence" value="ECO:0007669"/>
    <property type="project" value="InterPro"/>
</dbReference>
<organism evidence="2 3">
    <name type="scientific">Helcococcus kunzii ATCC 51366</name>
    <dbReference type="NCBI Taxonomy" id="883114"/>
    <lineage>
        <taxon>Bacteria</taxon>
        <taxon>Bacillati</taxon>
        <taxon>Bacillota</taxon>
        <taxon>Tissierellia</taxon>
        <taxon>Tissierellales</taxon>
        <taxon>Peptoniphilaceae</taxon>
        <taxon>Helcococcus</taxon>
    </lineage>
</organism>
<feature type="domain" description="N-acetyltransferase" evidence="1">
    <location>
        <begin position="1"/>
        <end position="123"/>
    </location>
</feature>